<reference evidence="10" key="1">
    <citation type="journal article" date="2021" name="PeerJ">
        <title>Extensive microbial diversity within the chicken gut microbiome revealed by metagenomics and culture.</title>
        <authorList>
            <person name="Gilroy R."/>
            <person name="Ravi A."/>
            <person name="Getino M."/>
            <person name="Pursley I."/>
            <person name="Horton D.L."/>
            <person name="Alikhan N.F."/>
            <person name="Baker D."/>
            <person name="Gharbi K."/>
            <person name="Hall N."/>
            <person name="Watson M."/>
            <person name="Adriaenssens E.M."/>
            <person name="Foster-Nyarko E."/>
            <person name="Jarju S."/>
            <person name="Secka A."/>
            <person name="Antonio M."/>
            <person name="Oren A."/>
            <person name="Chaudhuri R.R."/>
            <person name="La Ragione R."/>
            <person name="Hildebrand F."/>
            <person name="Pallen M.J."/>
        </authorList>
    </citation>
    <scope>NUCLEOTIDE SEQUENCE</scope>
    <source>
        <strain evidence="10">CHK199-9574</strain>
    </source>
</reference>
<dbReference type="NCBIfam" id="TIGR02433">
    <property type="entry name" value="lysidine_TilS_C"/>
    <property type="match status" value="1"/>
</dbReference>
<keyword evidence="2 8" id="KW-0963">Cytoplasm</keyword>
<dbReference type="EC" id="6.3.4.19" evidence="8"/>
<proteinExistence type="inferred from homology"/>
<dbReference type="GO" id="GO:0005737">
    <property type="term" value="C:cytoplasm"/>
    <property type="evidence" value="ECO:0007669"/>
    <property type="project" value="UniProtKB-SubCell"/>
</dbReference>
<sequence length="432" mass="48107">MYIDLTPYRNKRVCVALSGGGDSVALFDYLLAHAGEYGITVSAVNVEHGIRGESSRADSDFVRDLCASAGVPLLFYEVRVPETAALAGEGIEERARAERLRIFREILSEDRADFVFTAHHAGDNAESVLFNLFRGTAGAGAGGIRGCVFVSENKQIVRPMLGIGKGEILDYLQERALAYRNDETNDDISYARNFIRHEVLAPAERMFPQYQKRIYDFSRAAREDDDYLTALAAKEISFRGNEAYIPVGLPAPVFRRCVFLAIRKLGREKDYTSAALPALFSLEKADNGKKVSLPFGLTAVKDGGKIAVYRAEKAELPEYPFGEGEFLFGNRILRIEQVPLPAHFGGALYADADKFPEGCVIRKRKEGDVFFKFGGGKKKLKEYFIDKKIPERERDFYPLVAKGQEVYAVCGAEISDLVKLDGNTVRVLRMDF</sequence>
<keyword evidence="6 8" id="KW-0067">ATP-binding</keyword>
<dbReference type="Pfam" id="PF11734">
    <property type="entry name" value="TilS_C"/>
    <property type="match status" value="1"/>
</dbReference>
<evidence type="ECO:0000256" key="7">
    <source>
        <dbReference type="ARBA" id="ARBA00048539"/>
    </source>
</evidence>
<gene>
    <name evidence="8 10" type="primary">tilS</name>
    <name evidence="10" type="ORF">H9728_00630</name>
</gene>
<dbReference type="GO" id="GO:0032267">
    <property type="term" value="F:tRNA(Ile)-lysidine synthase activity"/>
    <property type="evidence" value="ECO:0007669"/>
    <property type="project" value="UniProtKB-EC"/>
</dbReference>
<evidence type="ECO:0000259" key="9">
    <source>
        <dbReference type="SMART" id="SM00977"/>
    </source>
</evidence>
<dbReference type="NCBIfam" id="TIGR02432">
    <property type="entry name" value="lysidine_TilS_N"/>
    <property type="match status" value="1"/>
</dbReference>
<dbReference type="SUPFAM" id="SSF52402">
    <property type="entry name" value="Adenine nucleotide alpha hydrolases-like"/>
    <property type="match status" value="1"/>
</dbReference>
<accession>A0A9D1Z6U4</accession>
<evidence type="ECO:0000256" key="3">
    <source>
        <dbReference type="ARBA" id="ARBA00022598"/>
    </source>
</evidence>
<evidence type="ECO:0000313" key="11">
    <source>
        <dbReference type="Proteomes" id="UP000824135"/>
    </source>
</evidence>
<comment type="catalytic activity">
    <reaction evidence="7 8">
        <text>cytidine(34) in tRNA(Ile2) + L-lysine + ATP = lysidine(34) in tRNA(Ile2) + AMP + diphosphate + H(+)</text>
        <dbReference type="Rhea" id="RHEA:43744"/>
        <dbReference type="Rhea" id="RHEA-COMP:10625"/>
        <dbReference type="Rhea" id="RHEA-COMP:10670"/>
        <dbReference type="ChEBI" id="CHEBI:15378"/>
        <dbReference type="ChEBI" id="CHEBI:30616"/>
        <dbReference type="ChEBI" id="CHEBI:32551"/>
        <dbReference type="ChEBI" id="CHEBI:33019"/>
        <dbReference type="ChEBI" id="CHEBI:82748"/>
        <dbReference type="ChEBI" id="CHEBI:83665"/>
        <dbReference type="ChEBI" id="CHEBI:456215"/>
        <dbReference type="EC" id="6.3.4.19"/>
    </reaction>
</comment>
<dbReference type="SMART" id="SM00977">
    <property type="entry name" value="TilS_C"/>
    <property type="match status" value="1"/>
</dbReference>
<feature type="binding site" evidence="8">
    <location>
        <begin position="18"/>
        <end position="23"/>
    </location>
    <ligand>
        <name>ATP</name>
        <dbReference type="ChEBI" id="CHEBI:30616"/>
    </ligand>
</feature>
<dbReference type="HAMAP" id="MF_01161">
    <property type="entry name" value="tRNA_Ile_lys_synt"/>
    <property type="match status" value="1"/>
</dbReference>
<comment type="function">
    <text evidence="8">Ligates lysine onto the cytidine present at position 34 of the AUA codon-specific tRNA(Ile) that contains the anticodon CAU, in an ATP-dependent manner. Cytidine is converted to lysidine, thus changing the amino acid specificity of the tRNA from methionine to isoleucine.</text>
</comment>
<dbReference type="EMBL" id="DXCO01000005">
    <property type="protein sequence ID" value="HIY77527.1"/>
    <property type="molecule type" value="Genomic_DNA"/>
</dbReference>
<dbReference type="InterPro" id="IPR011063">
    <property type="entry name" value="TilS/TtcA_N"/>
</dbReference>
<feature type="domain" description="Lysidine-tRNA(Ile) synthetase C-terminal" evidence="9">
    <location>
        <begin position="359"/>
        <end position="430"/>
    </location>
</feature>
<comment type="subcellular location">
    <subcellularLocation>
        <location evidence="1 8">Cytoplasm</location>
    </subcellularLocation>
</comment>
<organism evidence="10 11">
    <name type="scientific">Candidatus Borkfalkia excrementavium</name>
    <dbReference type="NCBI Taxonomy" id="2838505"/>
    <lineage>
        <taxon>Bacteria</taxon>
        <taxon>Bacillati</taxon>
        <taxon>Bacillota</taxon>
        <taxon>Clostridia</taxon>
        <taxon>Christensenellales</taxon>
        <taxon>Christensenellaceae</taxon>
        <taxon>Candidatus Borkfalkia</taxon>
    </lineage>
</organism>
<dbReference type="SUPFAM" id="SSF56037">
    <property type="entry name" value="PheT/TilS domain"/>
    <property type="match status" value="1"/>
</dbReference>
<evidence type="ECO:0000256" key="6">
    <source>
        <dbReference type="ARBA" id="ARBA00022840"/>
    </source>
</evidence>
<keyword evidence="4 8" id="KW-0819">tRNA processing</keyword>
<dbReference type="InterPro" id="IPR012796">
    <property type="entry name" value="Lysidine-tRNA-synth_C"/>
</dbReference>
<evidence type="ECO:0000256" key="1">
    <source>
        <dbReference type="ARBA" id="ARBA00004496"/>
    </source>
</evidence>
<comment type="similarity">
    <text evidence="8">Belongs to the tRNA(Ile)-lysidine synthase family.</text>
</comment>
<reference evidence="10" key="2">
    <citation type="submission" date="2021-04" db="EMBL/GenBank/DDBJ databases">
        <authorList>
            <person name="Gilroy R."/>
        </authorList>
    </citation>
    <scope>NUCLEOTIDE SEQUENCE</scope>
    <source>
        <strain evidence="10">CHK199-9574</strain>
    </source>
</reference>
<dbReference type="Proteomes" id="UP000824135">
    <property type="component" value="Unassembled WGS sequence"/>
</dbReference>
<keyword evidence="5 8" id="KW-0547">Nucleotide-binding</keyword>
<dbReference type="Gene3D" id="3.40.50.620">
    <property type="entry name" value="HUPs"/>
    <property type="match status" value="1"/>
</dbReference>
<dbReference type="InterPro" id="IPR012094">
    <property type="entry name" value="tRNA_Ile_lys_synt"/>
</dbReference>
<comment type="domain">
    <text evidence="8">The N-terminal region contains the highly conserved SGGXDS motif, predicted to be a P-loop motif involved in ATP binding.</text>
</comment>
<name>A0A9D1Z6U4_9FIRM</name>
<dbReference type="PANTHER" id="PTHR43033">
    <property type="entry name" value="TRNA(ILE)-LYSIDINE SYNTHASE-RELATED"/>
    <property type="match status" value="1"/>
</dbReference>
<evidence type="ECO:0000256" key="2">
    <source>
        <dbReference type="ARBA" id="ARBA00022490"/>
    </source>
</evidence>
<evidence type="ECO:0000313" key="10">
    <source>
        <dbReference type="EMBL" id="HIY77527.1"/>
    </source>
</evidence>
<dbReference type="PANTHER" id="PTHR43033:SF1">
    <property type="entry name" value="TRNA(ILE)-LYSIDINE SYNTHASE-RELATED"/>
    <property type="match status" value="1"/>
</dbReference>
<dbReference type="InterPro" id="IPR012795">
    <property type="entry name" value="tRNA_Ile_lys_synt_N"/>
</dbReference>
<comment type="caution">
    <text evidence="10">The sequence shown here is derived from an EMBL/GenBank/DDBJ whole genome shotgun (WGS) entry which is preliminary data.</text>
</comment>
<keyword evidence="3 8" id="KW-0436">Ligase</keyword>
<protein>
    <recommendedName>
        <fullName evidence="8">tRNA(Ile)-lysidine synthase</fullName>
        <ecNumber evidence="8">6.3.4.19</ecNumber>
    </recommendedName>
    <alternativeName>
        <fullName evidence="8">tRNA(Ile)-2-lysyl-cytidine synthase</fullName>
    </alternativeName>
    <alternativeName>
        <fullName evidence="8">tRNA(Ile)-lysidine synthetase</fullName>
    </alternativeName>
</protein>
<evidence type="ECO:0000256" key="8">
    <source>
        <dbReference type="HAMAP-Rule" id="MF_01161"/>
    </source>
</evidence>
<evidence type="ECO:0000256" key="5">
    <source>
        <dbReference type="ARBA" id="ARBA00022741"/>
    </source>
</evidence>
<dbReference type="InterPro" id="IPR014729">
    <property type="entry name" value="Rossmann-like_a/b/a_fold"/>
</dbReference>
<evidence type="ECO:0000256" key="4">
    <source>
        <dbReference type="ARBA" id="ARBA00022694"/>
    </source>
</evidence>
<dbReference type="AlphaFoldDB" id="A0A9D1Z6U4"/>
<dbReference type="Pfam" id="PF01171">
    <property type="entry name" value="ATP_bind_3"/>
    <property type="match status" value="1"/>
</dbReference>
<dbReference type="GO" id="GO:0005524">
    <property type="term" value="F:ATP binding"/>
    <property type="evidence" value="ECO:0007669"/>
    <property type="project" value="UniProtKB-UniRule"/>
</dbReference>
<dbReference type="CDD" id="cd01992">
    <property type="entry name" value="TilS_N"/>
    <property type="match status" value="1"/>
</dbReference>
<dbReference type="GO" id="GO:0006400">
    <property type="term" value="P:tRNA modification"/>
    <property type="evidence" value="ECO:0007669"/>
    <property type="project" value="UniProtKB-UniRule"/>
</dbReference>